<evidence type="ECO:0000256" key="10">
    <source>
        <dbReference type="SAM" id="MobiDB-lite"/>
    </source>
</evidence>
<feature type="chain" id="PRO_5035325103" description="non-specific serine/threonine protein kinase" evidence="11">
    <location>
        <begin position="19"/>
        <end position="526"/>
    </location>
</feature>
<dbReference type="InterPro" id="IPR011009">
    <property type="entry name" value="Kinase-like_dom_sf"/>
</dbReference>
<dbReference type="GO" id="GO:0004674">
    <property type="term" value="F:protein serine/threonine kinase activity"/>
    <property type="evidence" value="ECO:0007669"/>
    <property type="project" value="UniProtKB-KW"/>
</dbReference>
<evidence type="ECO:0000256" key="8">
    <source>
        <dbReference type="ARBA" id="ARBA00047899"/>
    </source>
</evidence>
<dbReference type="FunFam" id="1.10.510.10:FF:000294">
    <property type="entry name" value="Serine/threonine-protein kinase OXI1"/>
    <property type="match status" value="1"/>
</dbReference>
<keyword evidence="11" id="KW-0732">Signal</keyword>
<accession>A0A8J5GL29</accession>
<evidence type="ECO:0000256" key="9">
    <source>
        <dbReference type="ARBA" id="ARBA00048679"/>
    </source>
</evidence>
<keyword evidence="6" id="KW-0418">Kinase</keyword>
<proteinExistence type="inferred from homology"/>
<evidence type="ECO:0000313" key="13">
    <source>
        <dbReference type="EMBL" id="KAG6503503.1"/>
    </source>
</evidence>
<feature type="compositionally biased region" description="Low complexity" evidence="10">
    <location>
        <begin position="212"/>
        <end position="228"/>
    </location>
</feature>
<feature type="region of interest" description="Disordered" evidence="10">
    <location>
        <begin position="207"/>
        <end position="241"/>
    </location>
</feature>
<dbReference type="InterPro" id="IPR000719">
    <property type="entry name" value="Prot_kinase_dom"/>
</dbReference>
<dbReference type="SUPFAM" id="SSF56112">
    <property type="entry name" value="Protein kinase-like (PK-like)"/>
    <property type="match status" value="1"/>
</dbReference>
<dbReference type="PANTHER" id="PTHR45637">
    <property type="entry name" value="FLIPPASE KINASE 1-RELATED"/>
    <property type="match status" value="1"/>
</dbReference>
<feature type="domain" description="Protein kinase" evidence="12">
    <location>
        <begin position="1"/>
        <end position="342"/>
    </location>
</feature>
<keyword evidence="4" id="KW-0808">Transferase</keyword>
<dbReference type="EMBL" id="JACMSC010000010">
    <property type="protein sequence ID" value="KAG6503503.1"/>
    <property type="molecule type" value="Genomic_DNA"/>
</dbReference>
<evidence type="ECO:0000256" key="1">
    <source>
        <dbReference type="ARBA" id="ARBA00009903"/>
    </source>
</evidence>
<feature type="region of interest" description="Disordered" evidence="10">
    <location>
        <begin position="168"/>
        <end position="187"/>
    </location>
</feature>
<evidence type="ECO:0000259" key="12">
    <source>
        <dbReference type="PROSITE" id="PS50011"/>
    </source>
</evidence>
<dbReference type="PROSITE" id="PS50011">
    <property type="entry name" value="PROTEIN_KINASE_DOM"/>
    <property type="match status" value="1"/>
</dbReference>
<dbReference type="PROSITE" id="PS00108">
    <property type="entry name" value="PROTEIN_KINASE_ST"/>
    <property type="match status" value="1"/>
</dbReference>
<reference evidence="13 14" key="1">
    <citation type="submission" date="2020-08" db="EMBL/GenBank/DDBJ databases">
        <title>Plant Genome Project.</title>
        <authorList>
            <person name="Zhang R.-G."/>
        </authorList>
    </citation>
    <scope>NUCLEOTIDE SEQUENCE [LARGE SCALE GENOMIC DNA]</scope>
    <source>
        <tissue evidence="13">Rhizome</tissue>
    </source>
</reference>
<dbReference type="AlphaFoldDB" id="A0A8J5GL29"/>
<comment type="caution">
    <text evidence="13">The sequence shown here is derived from an EMBL/GenBank/DDBJ whole genome shotgun (WGS) entry which is preliminary data.</text>
</comment>
<evidence type="ECO:0000256" key="3">
    <source>
        <dbReference type="ARBA" id="ARBA00022527"/>
    </source>
</evidence>
<evidence type="ECO:0000256" key="5">
    <source>
        <dbReference type="ARBA" id="ARBA00022741"/>
    </source>
</evidence>
<evidence type="ECO:0000256" key="6">
    <source>
        <dbReference type="ARBA" id="ARBA00022777"/>
    </source>
</evidence>
<evidence type="ECO:0000256" key="2">
    <source>
        <dbReference type="ARBA" id="ARBA00012513"/>
    </source>
</evidence>
<dbReference type="EC" id="2.7.11.1" evidence="2"/>
<dbReference type="Gene3D" id="3.30.200.20">
    <property type="entry name" value="Phosphorylase Kinase, domain 1"/>
    <property type="match status" value="1"/>
</dbReference>
<organism evidence="13 14">
    <name type="scientific">Zingiber officinale</name>
    <name type="common">Ginger</name>
    <name type="synonym">Amomum zingiber</name>
    <dbReference type="NCBI Taxonomy" id="94328"/>
    <lineage>
        <taxon>Eukaryota</taxon>
        <taxon>Viridiplantae</taxon>
        <taxon>Streptophyta</taxon>
        <taxon>Embryophyta</taxon>
        <taxon>Tracheophyta</taxon>
        <taxon>Spermatophyta</taxon>
        <taxon>Magnoliopsida</taxon>
        <taxon>Liliopsida</taxon>
        <taxon>Zingiberales</taxon>
        <taxon>Zingiberaceae</taxon>
        <taxon>Zingiber</taxon>
    </lineage>
</organism>
<keyword evidence="7" id="KW-0067">ATP-binding</keyword>
<keyword evidence="3" id="KW-0723">Serine/threonine-protein kinase</keyword>
<comment type="similarity">
    <text evidence="1">Belongs to the protein kinase superfamily. AGC Ser/Thr protein kinase family.</text>
</comment>
<evidence type="ECO:0000256" key="4">
    <source>
        <dbReference type="ARBA" id="ARBA00022679"/>
    </source>
</evidence>
<keyword evidence="5" id="KW-0547">Nucleotide-binding</keyword>
<dbReference type="InterPro" id="IPR008271">
    <property type="entry name" value="Ser/Thr_kinase_AS"/>
</dbReference>
<dbReference type="Gene3D" id="1.10.510.10">
    <property type="entry name" value="Transferase(Phosphotransferase) domain 1"/>
    <property type="match status" value="2"/>
</dbReference>
<comment type="catalytic activity">
    <reaction evidence="8">
        <text>L-threonyl-[protein] + ATP = O-phospho-L-threonyl-[protein] + ADP + H(+)</text>
        <dbReference type="Rhea" id="RHEA:46608"/>
        <dbReference type="Rhea" id="RHEA-COMP:11060"/>
        <dbReference type="Rhea" id="RHEA-COMP:11605"/>
        <dbReference type="ChEBI" id="CHEBI:15378"/>
        <dbReference type="ChEBI" id="CHEBI:30013"/>
        <dbReference type="ChEBI" id="CHEBI:30616"/>
        <dbReference type="ChEBI" id="CHEBI:61977"/>
        <dbReference type="ChEBI" id="CHEBI:456216"/>
        <dbReference type="EC" id="2.7.11.1"/>
    </reaction>
</comment>
<feature type="compositionally biased region" description="Basic and acidic residues" evidence="10">
    <location>
        <begin position="229"/>
        <end position="241"/>
    </location>
</feature>
<dbReference type="Proteomes" id="UP000734854">
    <property type="component" value="Unassembled WGS sequence"/>
</dbReference>
<name>A0A8J5GL29_ZINOF</name>
<protein>
    <recommendedName>
        <fullName evidence="2">non-specific serine/threonine protein kinase</fullName>
        <ecNumber evidence="2">2.7.11.1</ecNumber>
    </recommendedName>
</protein>
<dbReference type="SMART" id="SM00220">
    <property type="entry name" value="S_TKc"/>
    <property type="match status" value="1"/>
</dbReference>
<sequence>MQGMVVKLLIALLALASSRKGAAPGSRLPTLFALKVFDKQSAAKAHALRRARWELSLLSRLSAAPGDHHHPFLPSLLGSVETPDLLAWAIPFCPGGDLHALRRSLSPSNEEAFSADAIRFYLSEIVTALAHLHSMRVAYRDLKPENVLLRSSGHIMLADFDLSRHLPARSTTHSSLPPPLPSDNHSHASRRKLTRVFSFGAADDQIKKGRSARVSPASRRRTSSSSISKSREGSGGDDERSFSFVGTEEYVAPEVVRGEGHGFAVDWWALGILAYEMAYGQTPFRGRNRKETLCNILTLPPMFPGRRRTDLTDIIERLVVKDPERRLGFSGGAEEVKAHPFFDGVKWELLPEQILTVLGDYSSTSMRVLTPLLMDATDAPEQPSKSKDGPEFDPSRSLFLKRMRIVRISNYYRHIFRRLVHLEVNYDVSVICISLLSSLKRLVDLCLPRKYEFISKLQVIGIIKRKALIKELAAAYHAECLAYCQKLQQLQRKWEEEQQYIKRKTPQEVGLGKSKAKPSKRQKKRP</sequence>
<feature type="compositionally biased region" description="Basic residues" evidence="10">
    <location>
        <begin position="514"/>
        <end position="526"/>
    </location>
</feature>
<evidence type="ECO:0000256" key="7">
    <source>
        <dbReference type="ARBA" id="ARBA00022840"/>
    </source>
</evidence>
<dbReference type="GO" id="GO:0005524">
    <property type="term" value="F:ATP binding"/>
    <property type="evidence" value="ECO:0007669"/>
    <property type="project" value="UniProtKB-KW"/>
</dbReference>
<evidence type="ECO:0000256" key="11">
    <source>
        <dbReference type="SAM" id="SignalP"/>
    </source>
</evidence>
<feature type="region of interest" description="Disordered" evidence="10">
    <location>
        <begin position="505"/>
        <end position="526"/>
    </location>
</feature>
<evidence type="ECO:0000313" key="14">
    <source>
        <dbReference type="Proteomes" id="UP000734854"/>
    </source>
</evidence>
<feature type="signal peptide" evidence="11">
    <location>
        <begin position="1"/>
        <end position="18"/>
    </location>
</feature>
<comment type="catalytic activity">
    <reaction evidence="9">
        <text>L-seryl-[protein] + ATP = O-phospho-L-seryl-[protein] + ADP + H(+)</text>
        <dbReference type="Rhea" id="RHEA:17989"/>
        <dbReference type="Rhea" id="RHEA-COMP:9863"/>
        <dbReference type="Rhea" id="RHEA-COMP:11604"/>
        <dbReference type="ChEBI" id="CHEBI:15378"/>
        <dbReference type="ChEBI" id="CHEBI:29999"/>
        <dbReference type="ChEBI" id="CHEBI:30616"/>
        <dbReference type="ChEBI" id="CHEBI:83421"/>
        <dbReference type="ChEBI" id="CHEBI:456216"/>
        <dbReference type="EC" id="2.7.11.1"/>
    </reaction>
</comment>
<keyword evidence="14" id="KW-1185">Reference proteome</keyword>
<dbReference type="Pfam" id="PF00069">
    <property type="entry name" value="Pkinase"/>
    <property type="match status" value="2"/>
</dbReference>
<gene>
    <name evidence="13" type="ORF">ZIOFF_035818</name>
</gene>